<comment type="caution">
    <text evidence="4">The sequence shown here is derived from an EMBL/GenBank/DDBJ whole genome shotgun (WGS) entry which is preliminary data.</text>
</comment>
<dbReference type="GO" id="GO:0016559">
    <property type="term" value="P:peroxisome fission"/>
    <property type="evidence" value="ECO:0007669"/>
    <property type="project" value="TreeGrafter"/>
</dbReference>
<accession>A0A9P6UFX6</accession>
<dbReference type="InterPro" id="IPR022812">
    <property type="entry name" value="Dynamin"/>
</dbReference>
<dbReference type="Gene3D" id="3.40.50.300">
    <property type="entry name" value="P-loop containing nucleotide triphosphate hydrolases"/>
    <property type="match status" value="1"/>
</dbReference>
<reference evidence="4" key="1">
    <citation type="journal article" date="2020" name="Fungal Divers.">
        <title>Resolving the Mortierellaceae phylogeny through synthesis of multi-gene phylogenetics and phylogenomics.</title>
        <authorList>
            <person name="Vandepol N."/>
            <person name="Liber J."/>
            <person name="Desiro A."/>
            <person name="Na H."/>
            <person name="Kennedy M."/>
            <person name="Barry K."/>
            <person name="Grigoriev I.V."/>
            <person name="Miller A.N."/>
            <person name="O'Donnell K."/>
            <person name="Stajich J.E."/>
            <person name="Bonito G."/>
        </authorList>
    </citation>
    <scope>NUCLEOTIDE SEQUENCE</scope>
    <source>
        <strain evidence="4">NVP60</strain>
    </source>
</reference>
<dbReference type="GO" id="GO:0016020">
    <property type="term" value="C:membrane"/>
    <property type="evidence" value="ECO:0007669"/>
    <property type="project" value="TreeGrafter"/>
</dbReference>
<dbReference type="EMBL" id="JAAAIN010002731">
    <property type="protein sequence ID" value="KAG0290559.1"/>
    <property type="molecule type" value="Genomic_DNA"/>
</dbReference>
<dbReference type="GO" id="GO:0005737">
    <property type="term" value="C:cytoplasm"/>
    <property type="evidence" value="ECO:0007669"/>
    <property type="project" value="TreeGrafter"/>
</dbReference>
<dbReference type="PRINTS" id="PR00195">
    <property type="entry name" value="DYNAMIN"/>
</dbReference>
<dbReference type="OrthoDB" id="5061070at2759"/>
<sequence length="232" mass="26042">MPVRYQPKDIEQRLRNMILEYITKPNVIILAVTPANTTIPSSDGLMLAKLADPEGARTIGVLTKIDLMDAATDVVDILSGRVIPLRLGYIPVINLSQRDIERGKSISLSLHAELSFFENHDAYKAMAQYCGIPYLSRKLVIHLIRSALPKIETKIQDVLTQCQNELADPDDMLREGTADPASLGLVIITKFCNEFRTKFKKFPQLGGPFYQAIIDFLRRQLDTTKKVVTDLT</sequence>
<keyword evidence="1" id="KW-0547">Nucleotide-binding</keyword>
<dbReference type="PROSITE" id="PS51718">
    <property type="entry name" value="G_DYNAMIN_2"/>
    <property type="match status" value="1"/>
</dbReference>
<dbReference type="SUPFAM" id="SSF52540">
    <property type="entry name" value="P-loop containing nucleoside triphosphate hydrolases"/>
    <property type="match status" value="1"/>
</dbReference>
<dbReference type="PANTHER" id="PTHR11566">
    <property type="entry name" value="DYNAMIN"/>
    <property type="match status" value="1"/>
</dbReference>
<evidence type="ECO:0000256" key="2">
    <source>
        <dbReference type="ARBA" id="ARBA00023134"/>
    </source>
</evidence>
<dbReference type="GO" id="GO:0006897">
    <property type="term" value="P:endocytosis"/>
    <property type="evidence" value="ECO:0007669"/>
    <property type="project" value="TreeGrafter"/>
</dbReference>
<dbReference type="Pfam" id="PF00350">
    <property type="entry name" value="Dynamin_N"/>
    <property type="match status" value="1"/>
</dbReference>
<dbReference type="GO" id="GO:0003924">
    <property type="term" value="F:GTPase activity"/>
    <property type="evidence" value="ECO:0007669"/>
    <property type="project" value="InterPro"/>
</dbReference>
<gene>
    <name evidence="4" type="primary">VPS1_3</name>
    <name evidence="4" type="ORF">BGZ97_006147</name>
</gene>
<dbReference type="Proteomes" id="UP000823405">
    <property type="component" value="Unassembled WGS sequence"/>
</dbReference>
<name>A0A9P6UFX6_9FUNG</name>
<dbReference type="GO" id="GO:0048312">
    <property type="term" value="P:intracellular distribution of mitochondria"/>
    <property type="evidence" value="ECO:0007669"/>
    <property type="project" value="TreeGrafter"/>
</dbReference>
<dbReference type="GO" id="GO:0008017">
    <property type="term" value="F:microtubule binding"/>
    <property type="evidence" value="ECO:0007669"/>
    <property type="project" value="TreeGrafter"/>
</dbReference>
<dbReference type="Pfam" id="PF01031">
    <property type="entry name" value="Dynamin_M"/>
    <property type="match status" value="1"/>
</dbReference>
<protein>
    <submittedName>
        <fullName evidence="4">Vacuolar protein sorting-associated protein 1</fullName>
    </submittedName>
</protein>
<evidence type="ECO:0000259" key="3">
    <source>
        <dbReference type="PROSITE" id="PS51718"/>
    </source>
</evidence>
<evidence type="ECO:0000256" key="1">
    <source>
        <dbReference type="ARBA" id="ARBA00022741"/>
    </source>
</evidence>
<evidence type="ECO:0000313" key="4">
    <source>
        <dbReference type="EMBL" id="KAG0290559.1"/>
    </source>
</evidence>
<keyword evidence="5" id="KW-1185">Reference proteome</keyword>
<dbReference type="GO" id="GO:0005874">
    <property type="term" value="C:microtubule"/>
    <property type="evidence" value="ECO:0007669"/>
    <property type="project" value="TreeGrafter"/>
</dbReference>
<feature type="domain" description="Dynamin-type G" evidence="3">
    <location>
        <begin position="1"/>
        <end position="152"/>
    </location>
</feature>
<keyword evidence="2" id="KW-0342">GTP-binding</keyword>
<dbReference type="InterPro" id="IPR027417">
    <property type="entry name" value="P-loop_NTPase"/>
</dbReference>
<evidence type="ECO:0000313" key="5">
    <source>
        <dbReference type="Proteomes" id="UP000823405"/>
    </source>
</evidence>
<dbReference type="PANTHER" id="PTHR11566:SF220">
    <property type="entry name" value="VACUOLAR PROTEIN SORTING-ASSOCIATED PROTEIN 1"/>
    <property type="match status" value="1"/>
</dbReference>
<dbReference type="InterPro" id="IPR001401">
    <property type="entry name" value="Dynamin_GTPase"/>
</dbReference>
<dbReference type="GO" id="GO:0000266">
    <property type="term" value="P:mitochondrial fission"/>
    <property type="evidence" value="ECO:0007669"/>
    <property type="project" value="TreeGrafter"/>
</dbReference>
<dbReference type="InterPro" id="IPR045063">
    <property type="entry name" value="Dynamin_N"/>
</dbReference>
<proteinExistence type="predicted"/>
<dbReference type="InterPro" id="IPR000375">
    <property type="entry name" value="Dynamin_stalk"/>
</dbReference>
<organism evidence="4 5">
    <name type="scientific">Linnemannia gamsii</name>
    <dbReference type="NCBI Taxonomy" id="64522"/>
    <lineage>
        <taxon>Eukaryota</taxon>
        <taxon>Fungi</taxon>
        <taxon>Fungi incertae sedis</taxon>
        <taxon>Mucoromycota</taxon>
        <taxon>Mortierellomycotina</taxon>
        <taxon>Mortierellomycetes</taxon>
        <taxon>Mortierellales</taxon>
        <taxon>Mortierellaceae</taxon>
        <taxon>Linnemannia</taxon>
    </lineage>
</organism>
<dbReference type="GO" id="GO:0005525">
    <property type="term" value="F:GTP binding"/>
    <property type="evidence" value="ECO:0007669"/>
    <property type="project" value="InterPro"/>
</dbReference>
<dbReference type="InterPro" id="IPR030381">
    <property type="entry name" value="G_DYNAMIN_dom"/>
</dbReference>
<dbReference type="AlphaFoldDB" id="A0A9P6UFX6"/>
<dbReference type="SMART" id="SM00053">
    <property type="entry name" value="DYNc"/>
    <property type="match status" value="1"/>
</dbReference>